<feature type="region of interest" description="Disordered" evidence="1">
    <location>
        <begin position="19"/>
        <end position="53"/>
    </location>
</feature>
<evidence type="ECO:0000313" key="2">
    <source>
        <dbReference type="EMBL" id="OLZ40650.1"/>
    </source>
</evidence>
<gene>
    <name evidence="2" type="ORF">A6E15_06430</name>
</gene>
<organism evidence="2 3">
    <name type="scientific">Natrinema saccharevitans</name>
    <dbReference type="NCBI Taxonomy" id="301967"/>
    <lineage>
        <taxon>Archaea</taxon>
        <taxon>Methanobacteriati</taxon>
        <taxon>Methanobacteriota</taxon>
        <taxon>Stenosarchaea group</taxon>
        <taxon>Halobacteria</taxon>
        <taxon>Halobacteriales</taxon>
        <taxon>Natrialbaceae</taxon>
        <taxon>Natrinema</taxon>
    </lineage>
</organism>
<keyword evidence="3" id="KW-1185">Reference proteome</keyword>
<accession>A0A1S8AVB2</accession>
<reference evidence="3" key="1">
    <citation type="submission" date="2016-04" db="EMBL/GenBank/DDBJ databases">
        <authorList>
            <person name="Chen S.-C."/>
            <person name="Lai M.-C."/>
        </authorList>
    </citation>
    <scope>NUCLEOTIDE SEQUENCE [LARGE SCALE GENOMIC DNA]</scope>
    <source>
        <strain evidence="3">AB14</strain>
    </source>
</reference>
<dbReference type="Gene3D" id="3.40.190.10">
    <property type="entry name" value="Periplasmic binding protein-like II"/>
    <property type="match status" value="1"/>
</dbReference>
<comment type="caution">
    <text evidence="2">The sequence shown here is derived from an EMBL/GenBank/DDBJ whole genome shotgun (WGS) entry which is preliminary data.</text>
</comment>
<dbReference type="AlphaFoldDB" id="A0A1S8AVB2"/>
<name>A0A1S8AVB2_9EURY</name>
<dbReference type="Proteomes" id="UP000189370">
    <property type="component" value="Unassembled WGS sequence"/>
</dbReference>
<proteinExistence type="predicted"/>
<evidence type="ECO:0000313" key="3">
    <source>
        <dbReference type="Proteomes" id="UP000189370"/>
    </source>
</evidence>
<sequence length="183" mass="19723">MEYRRVLSGVRTLCSSVSDRQRPFDGSGSDRSSVDIDCRPGAHRSARSGDVDAVTGMASDPARLESAGRTVDALAVSAAYPAYGPALIAAEGLLRRERDRFAAFLETALADWAKAVCAPESIARTAATDTDGSADRLARTFERAIDRFAASEGVRRHGWGWHSPEEWRNLRDALAQGGLLEAD</sequence>
<dbReference type="STRING" id="301967.A6E15_06430"/>
<evidence type="ECO:0000256" key="1">
    <source>
        <dbReference type="SAM" id="MobiDB-lite"/>
    </source>
</evidence>
<dbReference type="EMBL" id="LWLN01000001">
    <property type="protein sequence ID" value="OLZ40650.1"/>
    <property type="molecule type" value="Genomic_DNA"/>
</dbReference>
<protein>
    <submittedName>
        <fullName evidence="2">Uncharacterized protein</fullName>
    </submittedName>
</protein>